<keyword evidence="1" id="KW-0812">Transmembrane</keyword>
<dbReference type="Proteomes" id="UP000594263">
    <property type="component" value="Unplaced"/>
</dbReference>
<keyword evidence="4" id="KW-1185">Reference proteome</keyword>
<organism evidence="3 4">
    <name type="scientific">Kalanchoe fedtschenkoi</name>
    <name type="common">Lavender scallops</name>
    <name type="synonym">South American air plant</name>
    <dbReference type="NCBI Taxonomy" id="63787"/>
    <lineage>
        <taxon>Eukaryota</taxon>
        <taxon>Viridiplantae</taxon>
        <taxon>Streptophyta</taxon>
        <taxon>Embryophyta</taxon>
        <taxon>Tracheophyta</taxon>
        <taxon>Spermatophyta</taxon>
        <taxon>Magnoliopsida</taxon>
        <taxon>eudicotyledons</taxon>
        <taxon>Gunneridae</taxon>
        <taxon>Pentapetalae</taxon>
        <taxon>Saxifragales</taxon>
        <taxon>Crassulaceae</taxon>
        <taxon>Kalanchoe</taxon>
    </lineage>
</organism>
<dbReference type="Pfam" id="PF14291">
    <property type="entry name" value="DUF4371"/>
    <property type="match status" value="1"/>
</dbReference>
<dbReference type="InterPro" id="IPR055298">
    <property type="entry name" value="AtLOH3-like"/>
</dbReference>
<evidence type="ECO:0000259" key="2">
    <source>
        <dbReference type="Pfam" id="PF14291"/>
    </source>
</evidence>
<evidence type="ECO:0000256" key="1">
    <source>
        <dbReference type="SAM" id="Phobius"/>
    </source>
</evidence>
<dbReference type="PANTHER" id="PTHR11697">
    <property type="entry name" value="GENERAL TRANSCRIPTION FACTOR 2-RELATED ZINC FINGER PROTEIN"/>
    <property type="match status" value="1"/>
</dbReference>
<name>A0A7N0UR06_KALFE</name>
<feature type="domain" description="DUF4371" evidence="2">
    <location>
        <begin position="1"/>
        <end position="43"/>
    </location>
</feature>
<dbReference type="Gramene" id="Kaladp0081s0086.1.v1.1">
    <property type="protein sequence ID" value="Kaladp0081s0086.1.v1.1.CDS.1"/>
    <property type="gene ID" value="Kaladp0081s0086.v1.1"/>
</dbReference>
<protein>
    <recommendedName>
        <fullName evidence="2">DUF4371 domain-containing protein</fullName>
    </recommendedName>
</protein>
<dbReference type="EnsemblPlants" id="Kaladp0081s0086.1.v1.1">
    <property type="protein sequence ID" value="Kaladp0081s0086.1.v1.1.CDS.1"/>
    <property type="gene ID" value="Kaladp0081s0086.v1.1"/>
</dbReference>
<reference evidence="3" key="1">
    <citation type="submission" date="2021-01" db="UniProtKB">
        <authorList>
            <consortium name="EnsemblPlants"/>
        </authorList>
    </citation>
    <scope>IDENTIFICATION</scope>
</reference>
<sequence>MHVSNSTALSLKGTLFTKYSLTMSMVHGQGYDGSSNMRGEFNGLKTLIMKESSSTFYVYYFAHQLELTLVAVAKNYDEAVASLFYLIGILTGVLGASCKC</sequence>
<dbReference type="PANTHER" id="PTHR11697:SF230">
    <property type="entry name" value="ZINC FINGER, MYM DOMAIN CONTAINING 1"/>
    <property type="match status" value="1"/>
</dbReference>
<keyword evidence="1" id="KW-1133">Transmembrane helix</keyword>
<accession>A0A7N0UR06</accession>
<proteinExistence type="predicted"/>
<evidence type="ECO:0000313" key="4">
    <source>
        <dbReference type="Proteomes" id="UP000594263"/>
    </source>
</evidence>
<dbReference type="InterPro" id="IPR025398">
    <property type="entry name" value="DUF4371"/>
</dbReference>
<keyword evidence="1" id="KW-0472">Membrane</keyword>
<evidence type="ECO:0000313" key="3">
    <source>
        <dbReference type="EnsemblPlants" id="Kaladp0081s0086.1.v1.1.CDS.1"/>
    </source>
</evidence>
<dbReference type="AlphaFoldDB" id="A0A7N0UR06"/>
<feature type="transmembrane region" description="Helical" evidence="1">
    <location>
        <begin position="79"/>
        <end position="98"/>
    </location>
</feature>